<dbReference type="Proteomes" id="UP000499080">
    <property type="component" value="Unassembled WGS sequence"/>
</dbReference>
<comment type="caution">
    <text evidence="1">The sequence shown here is derived from an EMBL/GenBank/DDBJ whole genome shotgun (WGS) entry which is preliminary data.</text>
</comment>
<dbReference type="AlphaFoldDB" id="A0A4Y2TNA1"/>
<keyword evidence="2" id="KW-1185">Reference proteome</keyword>
<reference evidence="1 2" key="1">
    <citation type="journal article" date="2019" name="Sci. Rep.">
        <title>Orb-weaving spider Araneus ventricosus genome elucidates the spidroin gene catalogue.</title>
        <authorList>
            <person name="Kono N."/>
            <person name="Nakamura H."/>
            <person name="Ohtoshi R."/>
            <person name="Moran D.A.P."/>
            <person name="Shinohara A."/>
            <person name="Yoshida Y."/>
            <person name="Fujiwara M."/>
            <person name="Mori M."/>
            <person name="Tomita M."/>
            <person name="Arakawa K."/>
        </authorList>
    </citation>
    <scope>NUCLEOTIDE SEQUENCE [LARGE SCALE GENOMIC DNA]</scope>
</reference>
<sequence>MRTVYPPHHWLLDILLRERKEKNEQKFLLTNNTRNQIELNNSFYNVTRKELRLLSGLGDQEFICACQAQITDFDKDYWLPHLEECVPQKASFADTVCDH</sequence>
<organism evidence="1 2">
    <name type="scientific">Araneus ventricosus</name>
    <name type="common">Orbweaver spider</name>
    <name type="synonym">Epeira ventricosa</name>
    <dbReference type="NCBI Taxonomy" id="182803"/>
    <lineage>
        <taxon>Eukaryota</taxon>
        <taxon>Metazoa</taxon>
        <taxon>Ecdysozoa</taxon>
        <taxon>Arthropoda</taxon>
        <taxon>Chelicerata</taxon>
        <taxon>Arachnida</taxon>
        <taxon>Araneae</taxon>
        <taxon>Araneomorphae</taxon>
        <taxon>Entelegynae</taxon>
        <taxon>Araneoidea</taxon>
        <taxon>Araneidae</taxon>
        <taxon>Araneus</taxon>
    </lineage>
</organism>
<dbReference type="EMBL" id="BGPR01029436">
    <property type="protein sequence ID" value="GBO01204.1"/>
    <property type="molecule type" value="Genomic_DNA"/>
</dbReference>
<gene>
    <name evidence="1" type="ORF">AVEN_30454_1</name>
</gene>
<evidence type="ECO:0000313" key="1">
    <source>
        <dbReference type="EMBL" id="GBO01204.1"/>
    </source>
</evidence>
<accession>A0A4Y2TNA1</accession>
<name>A0A4Y2TNA1_ARAVE</name>
<proteinExistence type="predicted"/>
<evidence type="ECO:0000313" key="2">
    <source>
        <dbReference type="Proteomes" id="UP000499080"/>
    </source>
</evidence>
<protein>
    <submittedName>
        <fullName evidence="1">Uncharacterized protein</fullName>
    </submittedName>
</protein>